<evidence type="ECO:0008006" key="9">
    <source>
        <dbReference type="Google" id="ProtNLM"/>
    </source>
</evidence>
<feature type="transmembrane region" description="Helical" evidence="6">
    <location>
        <begin position="57"/>
        <end position="79"/>
    </location>
</feature>
<dbReference type="InterPro" id="IPR001851">
    <property type="entry name" value="ABC_transp_permease"/>
</dbReference>
<dbReference type="AlphaFoldDB" id="A0A3A1YNG4"/>
<dbReference type="PANTHER" id="PTHR47089:SF1">
    <property type="entry name" value="GUANOSINE ABC TRANSPORTER PERMEASE PROTEIN NUPP"/>
    <property type="match status" value="1"/>
</dbReference>
<accession>A0A3A1YNG4</accession>
<dbReference type="Proteomes" id="UP000266206">
    <property type="component" value="Unassembled WGS sequence"/>
</dbReference>
<dbReference type="PANTHER" id="PTHR47089">
    <property type="entry name" value="ABC TRANSPORTER, PERMEASE PROTEIN"/>
    <property type="match status" value="1"/>
</dbReference>
<dbReference type="GO" id="GO:0022857">
    <property type="term" value="F:transmembrane transporter activity"/>
    <property type="evidence" value="ECO:0007669"/>
    <property type="project" value="InterPro"/>
</dbReference>
<sequence length="348" mass="37494">MDDRSMTRWPSSYQWWLFLAVVAVTLLIPALFILVAGKNPITAYASLLSYTLGTRNGFYEVITQCIPLVLVSLGVAVAFRAGVFNIGGDGQLLSGAMLSFVFAPYVAHLPMPLNMLVYLFLGFVGGGLLGMFVGWLKVRFRASEIITTIVLNFIVLQVLSWLIRGPLQEPARLMPWSDYLPDSLILFPIIDGSRIHAGLFVAIAAVIVMAVVIGKTSFGYKLTAVGKNPFAARYAGLKEGRIIVLAMLVSGGLAGLAGSIQVAAIHERLQDDFASGYGEAAIAIALMARLSPAFIPLAALLFGVFYVGAGVLQREVGVPFPIVKIIEGVVILGFLCFEALSNRRKEAH</sequence>
<evidence type="ECO:0000256" key="3">
    <source>
        <dbReference type="ARBA" id="ARBA00022692"/>
    </source>
</evidence>
<reference evidence="7 8" key="1">
    <citation type="submission" date="2017-08" db="EMBL/GenBank/DDBJ databases">
        <title>Pusillimonas indicus sp. nov., a member of the family Alcaligenaceae isolated from surface seawater.</title>
        <authorList>
            <person name="Li J."/>
        </authorList>
    </citation>
    <scope>NUCLEOTIDE SEQUENCE [LARGE SCALE GENOMIC DNA]</scope>
    <source>
        <strain evidence="7 8">L52-1-41</strain>
    </source>
</reference>
<dbReference type="OrthoDB" id="9809785at2"/>
<keyword evidence="4 6" id="KW-1133">Transmembrane helix</keyword>
<keyword evidence="2" id="KW-1003">Cell membrane</keyword>
<protein>
    <recommendedName>
        <fullName evidence="9">Sugar ABC transporter permease</fullName>
    </recommendedName>
</protein>
<proteinExistence type="predicted"/>
<evidence type="ECO:0000256" key="1">
    <source>
        <dbReference type="ARBA" id="ARBA00004651"/>
    </source>
</evidence>
<keyword evidence="3 6" id="KW-0812">Transmembrane</keyword>
<keyword evidence="5 6" id="KW-0472">Membrane</keyword>
<comment type="caution">
    <text evidence="7">The sequence shown here is derived from an EMBL/GenBank/DDBJ whole genome shotgun (WGS) entry which is preliminary data.</text>
</comment>
<evidence type="ECO:0000256" key="4">
    <source>
        <dbReference type="ARBA" id="ARBA00022989"/>
    </source>
</evidence>
<evidence type="ECO:0000313" key="8">
    <source>
        <dbReference type="Proteomes" id="UP000266206"/>
    </source>
</evidence>
<name>A0A3A1YNG4_9BURK</name>
<dbReference type="Pfam" id="PF02653">
    <property type="entry name" value="BPD_transp_2"/>
    <property type="match status" value="1"/>
</dbReference>
<evidence type="ECO:0000313" key="7">
    <source>
        <dbReference type="EMBL" id="RIY39016.1"/>
    </source>
</evidence>
<gene>
    <name evidence="7" type="ORF">CJP73_15715</name>
</gene>
<organism evidence="7 8">
    <name type="scientific">Neopusillimonas maritima</name>
    <dbReference type="NCBI Taxonomy" id="2026239"/>
    <lineage>
        <taxon>Bacteria</taxon>
        <taxon>Pseudomonadati</taxon>
        <taxon>Pseudomonadota</taxon>
        <taxon>Betaproteobacteria</taxon>
        <taxon>Burkholderiales</taxon>
        <taxon>Alcaligenaceae</taxon>
        <taxon>Neopusillimonas</taxon>
    </lineage>
</organism>
<dbReference type="EMBL" id="NQYH01000023">
    <property type="protein sequence ID" value="RIY39016.1"/>
    <property type="molecule type" value="Genomic_DNA"/>
</dbReference>
<evidence type="ECO:0000256" key="5">
    <source>
        <dbReference type="ARBA" id="ARBA00023136"/>
    </source>
</evidence>
<feature type="transmembrane region" description="Helical" evidence="6">
    <location>
        <begin position="286"/>
        <end position="309"/>
    </location>
</feature>
<feature type="transmembrane region" description="Helical" evidence="6">
    <location>
        <begin position="142"/>
        <end position="163"/>
    </location>
</feature>
<evidence type="ECO:0000256" key="2">
    <source>
        <dbReference type="ARBA" id="ARBA00022475"/>
    </source>
</evidence>
<dbReference type="GO" id="GO:0005886">
    <property type="term" value="C:plasma membrane"/>
    <property type="evidence" value="ECO:0007669"/>
    <property type="project" value="UniProtKB-SubCell"/>
</dbReference>
<feature type="transmembrane region" description="Helical" evidence="6">
    <location>
        <begin position="184"/>
        <end position="213"/>
    </location>
</feature>
<dbReference type="RefSeq" id="WP_119517050.1">
    <property type="nucleotide sequence ID" value="NZ_NQYH01000023.1"/>
</dbReference>
<comment type="subcellular location">
    <subcellularLocation>
        <location evidence="1">Cell membrane</location>
        <topology evidence="1">Multi-pass membrane protein</topology>
    </subcellularLocation>
</comment>
<feature type="transmembrane region" description="Helical" evidence="6">
    <location>
        <begin position="242"/>
        <end position="265"/>
    </location>
</feature>
<feature type="transmembrane region" description="Helical" evidence="6">
    <location>
        <begin position="15"/>
        <end position="36"/>
    </location>
</feature>
<feature type="transmembrane region" description="Helical" evidence="6">
    <location>
        <begin position="116"/>
        <end position="136"/>
    </location>
</feature>
<evidence type="ECO:0000256" key="6">
    <source>
        <dbReference type="SAM" id="Phobius"/>
    </source>
</evidence>
<dbReference type="CDD" id="cd06580">
    <property type="entry name" value="TM_PBP1_transp_TpRbsC_like"/>
    <property type="match status" value="1"/>
</dbReference>